<feature type="transmembrane region" description="Helical" evidence="7">
    <location>
        <begin position="276"/>
        <end position="296"/>
    </location>
</feature>
<evidence type="ECO:0000256" key="6">
    <source>
        <dbReference type="ARBA" id="ARBA00023136"/>
    </source>
</evidence>
<dbReference type="Gene3D" id="1.20.1250.20">
    <property type="entry name" value="MFS general substrate transporter like domains"/>
    <property type="match status" value="2"/>
</dbReference>
<evidence type="ECO:0000313" key="9">
    <source>
        <dbReference type="EMBL" id="KRL39195.1"/>
    </source>
</evidence>
<evidence type="ECO:0000256" key="1">
    <source>
        <dbReference type="ARBA" id="ARBA00004651"/>
    </source>
</evidence>
<feature type="transmembrane region" description="Helical" evidence="7">
    <location>
        <begin position="192"/>
        <end position="210"/>
    </location>
</feature>
<accession>A0A0R1QDV2</accession>
<reference evidence="9 10" key="1">
    <citation type="journal article" date="2015" name="Genome Announc.">
        <title>Expanding the biotechnology potential of lactobacilli through comparative genomics of 213 strains and associated genera.</title>
        <authorList>
            <person name="Sun Z."/>
            <person name="Harris H.M."/>
            <person name="McCann A."/>
            <person name="Guo C."/>
            <person name="Argimon S."/>
            <person name="Zhang W."/>
            <person name="Yang X."/>
            <person name="Jeffery I.B."/>
            <person name="Cooney J.C."/>
            <person name="Kagawa T.F."/>
            <person name="Liu W."/>
            <person name="Song Y."/>
            <person name="Salvetti E."/>
            <person name="Wrobel A."/>
            <person name="Rasinkangas P."/>
            <person name="Parkhill J."/>
            <person name="Rea M.C."/>
            <person name="O'Sullivan O."/>
            <person name="Ritari J."/>
            <person name="Douillard F.P."/>
            <person name="Paul Ross R."/>
            <person name="Yang R."/>
            <person name="Briner A.E."/>
            <person name="Felis G.E."/>
            <person name="de Vos W.M."/>
            <person name="Barrangou R."/>
            <person name="Klaenhammer T.R."/>
            <person name="Caufield P.W."/>
            <person name="Cui Y."/>
            <person name="Zhang H."/>
            <person name="O'Toole P.W."/>
        </authorList>
    </citation>
    <scope>NUCLEOTIDE SEQUENCE [LARGE SCALE GENOMIC DNA]</scope>
    <source>
        <strain evidence="9 10">DSM 13343</strain>
    </source>
</reference>
<feature type="transmembrane region" description="Helical" evidence="7">
    <location>
        <begin position="103"/>
        <end position="122"/>
    </location>
</feature>
<keyword evidence="6 7" id="KW-0472">Membrane</keyword>
<dbReference type="PRINTS" id="PR01035">
    <property type="entry name" value="TCRTETA"/>
</dbReference>
<dbReference type="Pfam" id="PF07690">
    <property type="entry name" value="MFS_1"/>
    <property type="match status" value="1"/>
</dbReference>
<keyword evidence="5 7" id="KW-1133">Transmembrane helix</keyword>
<evidence type="ECO:0000256" key="7">
    <source>
        <dbReference type="SAM" id="Phobius"/>
    </source>
</evidence>
<dbReference type="PANTHER" id="PTHR43414:SF6">
    <property type="entry name" value="MULTIDRUG RESISTANCE PROTEIN MDTG"/>
    <property type="match status" value="1"/>
</dbReference>
<comment type="subcellular location">
    <subcellularLocation>
        <location evidence="1">Cell membrane</location>
        <topology evidence="1">Multi-pass membrane protein</topology>
    </subcellularLocation>
</comment>
<feature type="transmembrane region" description="Helical" evidence="7">
    <location>
        <begin position="395"/>
        <end position="418"/>
    </location>
</feature>
<keyword evidence="3" id="KW-1003">Cell membrane</keyword>
<feature type="domain" description="Major facilitator superfamily (MFS) profile" evidence="8">
    <location>
        <begin position="32"/>
        <end position="424"/>
    </location>
</feature>
<feature type="transmembrane region" description="Helical" evidence="7">
    <location>
        <begin position="33"/>
        <end position="57"/>
    </location>
</feature>
<dbReference type="PANTHER" id="PTHR43414">
    <property type="entry name" value="MULTIDRUG RESISTANCE PROTEIN MDTG"/>
    <property type="match status" value="1"/>
</dbReference>
<feature type="transmembrane region" description="Helical" evidence="7">
    <location>
        <begin position="69"/>
        <end position="91"/>
    </location>
</feature>
<evidence type="ECO:0000256" key="3">
    <source>
        <dbReference type="ARBA" id="ARBA00022475"/>
    </source>
</evidence>
<comment type="caution">
    <text evidence="9">The sequence shown here is derived from an EMBL/GenBank/DDBJ whole genome shotgun (WGS) entry which is preliminary data.</text>
</comment>
<dbReference type="InterPro" id="IPR011701">
    <property type="entry name" value="MFS"/>
</dbReference>
<protein>
    <submittedName>
        <fullName evidence="9">Multidrug resistance efflux pump</fullName>
    </submittedName>
</protein>
<dbReference type="EMBL" id="AZEU01000304">
    <property type="protein sequence ID" value="KRL39195.1"/>
    <property type="molecule type" value="Genomic_DNA"/>
</dbReference>
<evidence type="ECO:0000256" key="2">
    <source>
        <dbReference type="ARBA" id="ARBA00022448"/>
    </source>
</evidence>
<dbReference type="InterPro" id="IPR036259">
    <property type="entry name" value="MFS_trans_sf"/>
</dbReference>
<feature type="transmembrane region" description="Helical" evidence="7">
    <location>
        <begin position="242"/>
        <end position="264"/>
    </location>
</feature>
<evidence type="ECO:0000313" key="10">
    <source>
        <dbReference type="Proteomes" id="UP000051790"/>
    </source>
</evidence>
<dbReference type="GO" id="GO:0005886">
    <property type="term" value="C:plasma membrane"/>
    <property type="evidence" value="ECO:0007669"/>
    <property type="project" value="UniProtKB-SubCell"/>
</dbReference>
<keyword evidence="4 7" id="KW-0812">Transmembrane</keyword>
<keyword evidence="2" id="KW-0813">Transport</keyword>
<dbReference type="SUPFAM" id="SSF103473">
    <property type="entry name" value="MFS general substrate transporter"/>
    <property type="match status" value="1"/>
</dbReference>
<dbReference type="InterPro" id="IPR001958">
    <property type="entry name" value="Tet-R_TetA/multi-R_MdtG-like"/>
</dbReference>
<feature type="transmembrane region" description="Helical" evidence="7">
    <location>
        <begin position="161"/>
        <end position="186"/>
    </location>
</feature>
<evidence type="ECO:0000256" key="5">
    <source>
        <dbReference type="ARBA" id="ARBA00022989"/>
    </source>
</evidence>
<organism evidence="9 10">
    <name type="scientific">Lacticaseibacillus manihotivorans DSM 13343 = JCM 12514</name>
    <dbReference type="NCBI Taxonomy" id="1423769"/>
    <lineage>
        <taxon>Bacteria</taxon>
        <taxon>Bacillati</taxon>
        <taxon>Bacillota</taxon>
        <taxon>Bacilli</taxon>
        <taxon>Lactobacillales</taxon>
        <taxon>Lactobacillaceae</taxon>
        <taxon>Lacticaseibacillus</taxon>
    </lineage>
</organism>
<sequence length="428" mass="45779">MGPAEISLAYVFWERSNTLDEAQRQKSPWRRNLAILWGCTFVAGIAFSEIMPFMSLYVGELGDFSKAQVSFYSGLVYAATFLVTAIVSPMWGALADKKGRKIMLIRAAFGMAVAMFCMGLVTNVWELIALRALQGLFSGYISNAQALIASQTPRSNAGKALGTLVTGSTSGMLMGPIIGGALAQFFSIRDTFFITAGLLLLTGIMSAFFVKEDFVPIPARPKAAKQKGLLRGLLSQFANPKLIIVLLFSTLFVQLGNASIAPIVSLYVKELMHGKGAFALVAGIIAALPGISNIIAAPRLGEYGDRHGSGKVLVAGYLFAVLVYIPQGFVPGVITLGILRLLVGISDGALFPTIQTLLTKNSPVTATSAIFSWNQSFQALGNMFGALLGGTLAGIFNYNVVFIATACLLLINFLMLWFTEPQLRTGKA</sequence>
<proteinExistence type="predicted"/>
<dbReference type="Proteomes" id="UP000051790">
    <property type="component" value="Unassembled WGS sequence"/>
</dbReference>
<feature type="transmembrane region" description="Helical" evidence="7">
    <location>
        <begin position="317"/>
        <end position="343"/>
    </location>
</feature>
<dbReference type="GO" id="GO:0022857">
    <property type="term" value="F:transmembrane transporter activity"/>
    <property type="evidence" value="ECO:0007669"/>
    <property type="project" value="InterPro"/>
</dbReference>
<name>A0A0R1QDV2_9LACO</name>
<dbReference type="AlphaFoldDB" id="A0A0R1QDV2"/>
<gene>
    <name evidence="9" type="ORF">FD01_GL002665</name>
</gene>
<dbReference type="InterPro" id="IPR020846">
    <property type="entry name" value="MFS_dom"/>
</dbReference>
<dbReference type="PROSITE" id="PS50850">
    <property type="entry name" value="MFS"/>
    <property type="match status" value="1"/>
</dbReference>
<keyword evidence="10" id="KW-1185">Reference proteome</keyword>
<evidence type="ECO:0000259" key="8">
    <source>
        <dbReference type="PROSITE" id="PS50850"/>
    </source>
</evidence>
<dbReference type="PATRIC" id="fig|1423769.4.peg.2873"/>
<evidence type="ECO:0000256" key="4">
    <source>
        <dbReference type="ARBA" id="ARBA00022692"/>
    </source>
</evidence>